<dbReference type="PANTHER" id="PTHR13812:SF19">
    <property type="entry name" value="KETIMINE REDUCTASE MU-CRYSTALLIN"/>
    <property type="match status" value="1"/>
</dbReference>
<dbReference type="RefSeq" id="WP_025386421.1">
    <property type="nucleotide sequence ID" value="NZ_LCUA01000010.1"/>
</dbReference>
<dbReference type="PIRSF" id="PIRSF001439">
    <property type="entry name" value="CryM"/>
    <property type="match status" value="1"/>
</dbReference>
<dbReference type="GO" id="GO:0016491">
    <property type="term" value="F:oxidoreductase activity"/>
    <property type="evidence" value="ECO:0007669"/>
    <property type="project" value="UniProtKB-ARBA"/>
</dbReference>
<reference evidence="2 3" key="1">
    <citation type="submission" date="2015-11" db="EMBL/GenBank/DDBJ databases">
        <title>Genomic analysis of 38 Legionella species identifies large and diverse effector repertoires.</title>
        <authorList>
            <person name="Burstein D."/>
            <person name="Amaro F."/>
            <person name="Zusman T."/>
            <person name="Lifshitz Z."/>
            <person name="Cohen O."/>
            <person name="Gilbert J.A."/>
            <person name="Pupko T."/>
            <person name="Shuman H.A."/>
            <person name="Segal G."/>
        </authorList>
    </citation>
    <scope>NUCLEOTIDE SEQUENCE [LARGE SCALE GENOMIC DNA]</scope>
    <source>
        <strain evidence="2 3">Oak Ridge-10</strain>
    </source>
</reference>
<evidence type="ECO:0000313" key="2">
    <source>
        <dbReference type="EMBL" id="KTD44553.1"/>
    </source>
</evidence>
<dbReference type="Gene3D" id="3.30.1780.10">
    <property type="entry name" value="ornithine cyclodeaminase, domain 1"/>
    <property type="match status" value="1"/>
</dbReference>
<comment type="similarity">
    <text evidence="1">Belongs to the ornithine cyclodeaminase/mu-crystallin family.</text>
</comment>
<dbReference type="PANTHER" id="PTHR13812">
    <property type="entry name" value="KETIMINE REDUCTASE MU-CRYSTALLIN"/>
    <property type="match status" value="1"/>
</dbReference>
<dbReference type="AlphaFoldDB" id="A0A0W0XIR6"/>
<protein>
    <submittedName>
        <fullName evidence="2">Ornithine cyclodeaminase</fullName>
    </submittedName>
</protein>
<dbReference type="Gene3D" id="3.40.50.720">
    <property type="entry name" value="NAD(P)-binding Rossmann-like Domain"/>
    <property type="match status" value="1"/>
</dbReference>
<dbReference type="FunFam" id="3.40.50.720:FF:000311">
    <property type="entry name" value="Ornithine cyclodeaminase"/>
    <property type="match status" value="1"/>
</dbReference>
<dbReference type="SUPFAM" id="SSF51735">
    <property type="entry name" value="NAD(P)-binding Rossmann-fold domains"/>
    <property type="match status" value="1"/>
</dbReference>
<dbReference type="InterPro" id="IPR003462">
    <property type="entry name" value="ODC_Mu_crystall"/>
</dbReference>
<dbReference type="InterPro" id="IPR023401">
    <property type="entry name" value="ODC_N"/>
</dbReference>
<accession>A0A0W0XIR6</accession>
<dbReference type="PATRIC" id="fig|29423.5.peg.69"/>
<dbReference type="GO" id="GO:0019752">
    <property type="term" value="P:carboxylic acid metabolic process"/>
    <property type="evidence" value="ECO:0007669"/>
    <property type="project" value="UniProtKB-ARBA"/>
</dbReference>
<dbReference type="GO" id="GO:0005737">
    <property type="term" value="C:cytoplasm"/>
    <property type="evidence" value="ECO:0007669"/>
    <property type="project" value="TreeGrafter"/>
</dbReference>
<evidence type="ECO:0000256" key="1">
    <source>
        <dbReference type="ARBA" id="ARBA00008903"/>
    </source>
</evidence>
<proteinExistence type="inferred from homology"/>
<dbReference type="InterPro" id="IPR036291">
    <property type="entry name" value="NAD(P)-bd_dom_sf"/>
</dbReference>
<gene>
    <name evidence="2" type="ORF">Loak_0064</name>
</gene>
<name>A0A0W0XIR6_9GAMM</name>
<dbReference type="Pfam" id="PF02423">
    <property type="entry name" value="OCD_Mu_crystall"/>
    <property type="match status" value="1"/>
</dbReference>
<dbReference type="Proteomes" id="UP000054858">
    <property type="component" value="Unassembled WGS sequence"/>
</dbReference>
<sequence>MTLRLLTLADVQQSISMEQAIDAMESAFKQLARQEAKLPLRTAISIEQEQAMTLAMPAYLIQEKILGLKVVSIFPNNLSRHKPSINGFIMLLDAQTGEPKVLMDAGYLTALRTGAVSGLATRCFAKDDAHQVAIIGAGQQALTQLQAVAAVRDIKQVSVWSRNQANAEQFAKQCAHMFDVSVHPSVASAVKNADVICTATSSTEPLIHPQDIAPDIHINAIGSHTSTMREISNAVLEKAIVIADQREAVLAEAGEIISAIHQHHLTKESIIELGHWLLHKKDNYKKRLTVFKSVGLAIQDLSVAEVVYQNAQANNLGMPFALSRAEAAIL</sequence>
<evidence type="ECO:0000313" key="3">
    <source>
        <dbReference type="Proteomes" id="UP000054858"/>
    </source>
</evidence>
<comment type="caution">
    <text evidence="2">The sequence shown here is derived from an EMBL/GenBank/DDBJ whole genome shotgun (WGS) entry which is preliminary data.</text>
</comment>
<organism evidence="2 3">
    <name type="scientific">Legionella oakridgensis</name>
    <dbReference type="NCBI Taxonomy" id="29423"/>
    <lineage>
        <taxon>Bacteria</taxon>
        <taxon>Pseudomonadati</taxon>
        <taxon>Pseudomonadota</taxon>
        <taxon>Gammaproteobacteria</taxon>
        <taxon>Legionellales</taxon>
        <taxon>Legionellaceae</taxon>
        <taxon>Legionella</taxon>
    </lineage>
</organism>
<dbReference type="EMBL" id="LNYP01000002">
    <property type="protein sequence ID" value="KTD44553.1"/>
    <property type="molecule type" value="Genomic_DNA"/>
</dbReference>